<evidence type="ECO:0000313" key="6">
    <source>
        <dbReference type="EMBL" id="MRG92240.1"/>
    </source>
</evidence>
<comment type="subcellular location">
    <subcellularLocation>
        <location evidence="1">Cell envelope</location>
    </subcellularLocation>
</comment>
<accession>A0A6N7PPH3</accession>
<dbReference type="Proteomes" id="UP000440224">
    <property type="component" value="Unassembled WGS sequence"/>
</dbReference>
<reference evidence="6 7" key="1">
    <citation type="submission" date="2019-10" db="EMBL/GenBank/DDBJ databases">
        <title>A soil myxobacterium in the family Polyangiaceae.</title>
        <authorList>
            <person name="Li Y."/>
            <person name="Wang J."/>
        </authorList>
    </citation>
    <scope>NUCLEOTIDE SEQUENCE [LARGE SCALE GENOMIC DNA]</scope>
    <source>
        <strain evidence="6 7">DSM 14734</strain>
    </source>
</reference>
<evidence type="ECO:0000313" key="7">
    <source>
        <dbReference type="Proteomes" id="UP000440224"/>
    </source>
</evidence>
<dbReference type="EMBL" id="WJIE01000002">
    <property type="protein sequence ID" value="MRG92240.1"/>
    <property type="molecule type" value="Genomic_DNA"/>
</dbReference>
<dbReference type="InterPro" id="IPR058625">
    <property type="entry name" value="MdtA-like_BSH"/>
</dbReference>
<dbReference type="NCBIfam" id="TIGR01730">
    <property type="entry name" value="RND_mfp"/>
    <property type="match status" value="1"/>
</dbReference>
<dbReference type="GO" id="GO:0022857">
    <property type="term" value="F:transmembrane transporter activity"/>
    <property type="evidence" value="ECO:0007669"/>
    <property type="project" value="InterPro"/>
</dbReference>
<dbReference type="Pfam" id="PF25944">
    <property type="entry name" value="Beta-barrel_RND"/>
    <property type="match status" value="1"/>
</dbReference>
<dbReference type="GO" id="GO:0005886">
    <property type="term" value="C:plasma membrane"/>
    <property type="evidence" value="ECO:0007669"/>
    <property type="project" value="TreeGrafter"/>
</dbReference>
<evidence type="ECO:0000259" key="5">
    <source>
        <dbReference type="Pfam" id="PF25967"/>
    </source>
</evidence>
<comment type="caution">
    <text evidence="6">The sequence shown here is derived from an EMBL/GenBank/DDBJ whole genome shotgun (WGS) entry which is preliminary data.</text>
</comment>
<dbReference type="PANTHER" id="PTHR30158">
    <property type="entry name" value="ACRA/E-RELATED COMPONENT OF DRUG EFFLUX TRANSPORTER"/>
    <property type="match status" value="1"/>
</dbReference>
<name>A0A6N7PPH3_9BACT</name>
<dbReference type="InterPro" id="IPR006143">
    <property type="entry name" value="RND_pump_MFP"/>
</dbReference>
<dbReference type="InterPro" id="IPR058626">
    <property type="entry name" value="MdtA-like_b-barrel"/>
</dbReference>
<sequence>MPSGKHYEILIWLVTTRRPPVATVGPVPTDLPRRAAPPFAGLSSHAYRVSPRVRVLRTLSIFVALLLHILACKPGVKPEPSATAEPGLALPVASPVVADRSIEREYVAEIRAARHAEIRSRIKGVIEAVAVDEGQAVKAGDTLFSIDARALKKEVLAARAAAATAEAELRSGQLERENMQLLIDKDVVSKAEITLVDAKIQTLKAKVEEARAGAGRAAVELGYATVKAPFDGFVNRIPRKVGSAVAEDELLTTITDTSDVYAYFRVSEREYLEYSAASAERPKEVTLKLADGSTFPVKGVIDTIESEFDRETGTIAFRAKFSNAAGTLKHGSSGKVVLATDLRGALLVPQKSTFEMQGEVFVYALDADNTARARRLVPGARLSDTFVVESGLQKDDRFVLEGVQKVKDGARIHVRPADASAAR</sequence>
<dbReference type="Gene3D" id="2.40.30.170">
    <property type="match status" value="1"/>
</dbReference>
<feature type="domain" description="Multidrug resistance protein MdtA-like C-terminal permuted SH3" evidence="5">
    <location>
        <begin position="345"/>
        <end position="405"/>
    </location>
</feature>
<dbReference type="PANTHER" id="PTHR30158:SF23">
    <property type="entry name" value="MULTIDRUG RESISTANCE PROTEIN MEXA"/>
    <property type="match status" value="1"/>
</dbReference>
<evidence type="ECO:0000259" key="3">
    <source>
        <dbReference type="Pfam" id="PF25917"/>
    </source>
</evidence>
<dbReference type="InterPro" id="IPR058627">
    <property type="entry name" value="MdtA-like_C"/>
</dbReference>
<dbReference type="Gene3D" id="1.10.287.470">
    <property type="entry name" value="Helix hairpin bin"/>
    <property type="match status" value="1"/>
</dbReference>
<keyword evidence="7" id="KW-1185">Reference proteome</keyword>
<comment type="similarity">
    <text evidence="2">Belongs to the membrane fusion protein (MFP) (TC 8.A.1) family.</text>
</comment>
<dbReference type="SUPFAM" id="SSF111369">
    <property type="entry name" value="HlyD-like secretion proteins"/>
    <property type="match status" value="1"/>
</dbReference>
<dbReference type="AlphaFoldDB" id="A0A6N7PPH3"/>
<feature type="domain" description="Multidrug resistance protein MdtA-like barrel-sandwich hybrid" evidence="3">
    <location>
        <begin position="114"/>
        <end position="255"/>
    </location>
</feature>
<evidence type="ECO:0000259" key="4">
    <source>
        <dbReference type="Pfam" id="PF25944"/>
    </source>
</evidence>
<dbReference type="Gene3D" id="2.40.50.100">
    <property type="match status" value="1"/>
</dbReference>
<dbReference type="GO" id="GO:0030313">
    <property type="term" value="C:cell envelope"/>
    <property type="evidence" value="ECO:0007669"/>
    <property type="project" value="UniProtKB-SubCell"/>
</dbReference>
<evidence type="ECO:0000256" key="2">
    <source>
        <dbReference type="ARBA" id="ARBA00009477"/>
    </source>
</evidence>
<organism evidence="6 7">
    <name type="scientific">Polyangium spumosum</name>
    <dbReference type="NCBI Taxonomy" id="889282"/>
    <lineage>
        <taxon>Bacteria</taxon>
        <taxon>Pseudomonadati</taxon>
        <taxon>Myxococcota</taxon>
        <taxon>Polyangia</taxon>
        <taxon>Polyangiales</taxon>
        <taxon>Polyangiaceae</taxon>
        <taxon>Polyangium</taxon>
    </lineage>
</organism>
<dbReference type="Pfam" id="PF25967">
    <property type="entry name" value="RND-MFP_C"/>
    <property type="match status" value="1"/>
</dbReference>
<dbReference type="GO" id="GO:0046677">
    <property type="term" value="P:response to antibiotic"/>
    <property type="evidence" value="ECO:0007669"/>
    <property type="project" value="TreeGrafter"/>
</dbReference>
<feature type="domain" description="Multidrug resistance protein MdtA-like beta-barrel" evidence="4">
    <location>
        <begin position="261"/>
        <end position="331"/>
    </location>
</feature>
<proteinExistence type="inferred from homology"/>
<protein>
    <submittedName>
        <fullName evidence="6">Efflux RND transporter periplasmic adaptor subunit</fullName>
    </submittedName>
</protein>
<gene>
    <name evidence="6" type="ORF">GF068_09900</name>
</gene>
<dbReference type="Gene3D" id="2.40.420.20">
    <property type="match status" value="1"/>
</dbReference>
<dbReference type="Pfam" id="PF25917">
    <property type="entry name" value="BSH_RND"/>
    <property type="match status" value="1"/>
</dbReference>
<evidence type="ECO:0000256" key="1">
    <source>
        <dbReference type="ARBA" id="ARBA00004196"/>
    </source>
</evidence>